<keyword evidence="6" id="KW-1185">Reference proteome</keyword>
<dbReference type="PANTHER" id="PTHR10039">
    <property type="entry name" value="AMELOGENIN"/>
    <property type="match status" value="1"/>
</dbReference>
<dbReference type="EMBL" id="JAVRRD010000038">
    <property type="protein sequence ID" value="KAK5045237.1"/>
    <property type="molecule type" value="Genomic_DNA"/>
</dbReference>
<evidence type="ECO:0000256" key="2">
    <source>
        <dbReference type="PROSITE-ProRule" id="PRU00023"/>
    </source>
</evidence>
<evidence type="ECO:0000313" key="5">
    <source>
        <dbReference type="EMBL" id="KAK5045237.1"/>
    </source>
</evidence>
<accession>A0AAV9MUS9</accession>
<reference evidence="5 6" key="1">
    <citation type="submission" date="2023-08" db="EMBL/GenBank/DDBJ databases">
        <title>Black Yeasts Isolated from many extreme environments.</title>
        <authorList>
            <person name="Coleine C."/>
            <person name="Stajich J.E."/>
            <person name="Selbmann L."/>
        </authorList>
    </citation>
    <scope>NUCLEOTIDE SEQUENCE [LARGE SCALE GENOMIC DNA]</scope>
    <source>
        <strain evidence="5 6">CCFEE 5792</strain>
    </source>
</reference>
<dbReference type="SUPFAM" id="SSF48403">
    <property type="entry name" value="Ankyrin repeat"/>
    <property type="match status" value="1"/>
</dbReference>
<dbReference type="RefSeq" id="XP_064700869.1">
    <property type="nucleotide sequence ID" value="XM_064852883.1"/>
</dbReference>
<dbReference type="PROSITE" id="PS50088">
    <property type="entry name" value="ANK_REPEAT"/>
    <property type="match status" value="1"/>
</dbReference>
<proteinExistence type="predicted"/>
<name>A0AAV9MUS9_9EURO</name>
<gene>
    <name evidence="5" type="ORF">LTR84_009343</name>
</gene>
<dbReference type="InterPro" id="IPR056884">
    <property type="entry name" value="NPHP3-like_N"/>
</dbReference>
<dbReference type="Pfam" id="PF24809">
    <property type="entry name" value="DUF7708"/>
    <property type="match status" value="1"/>
</dbReference>
<organism evidence="5 6">
    <name type="scientific">Exophiala bonariae</name>
    <dbReference type="NCBI Taxonomy" id="1690606"/>
    <lineage>
        <taxon>Eukaryota</taxon>
        <taxon>Fungi</taxon>
        <taxon>Dikarya</taxon>
        <taxon>Ascomycota</taxon>
        <taxon>Pezizomycotina</taxon>
        <taxon>Eurotiomycetes</taxon>
        <taxon>Chaetothyriomycetidae</taxon>
        <taxon>Chaetothyriales</taxon>
        <taxon>Herpotrichiellaceae</taxon>
        <taxon>Exophiala</taxon>
    </lineage>
</organism>
<dbReference type="Gene3D" id="1.25.40.20">
    <property type="entry name" value="Ankyrin repeat-containing domain"/>
    <property type="match status" value="1"/>
</dbReference>
<protein>
    <recommendedName>
        <fullName evidence="7">NACHT domain-containing protein</fullName>
    </recommendedName>
</protein>
<dbReference type="Proteomes" id="UP001358417">
    <property type="component" value="Unassembled WGS sequence"/>
</dbReference>
<feature type="domain" description="Nephrocystin 3-like N-terminal" evidence="4">
    <location>
        <begin position="133"/>
        <end position="174"/>
    </location>
</feature>
<dbReference type="Pfam" id="PF24883">
    <property type="entry name" value="NPHP3_N"/>
    <property type="match status" value="1"/>
</dbReference>
<evidence type="ECO:0000259" key="3">
    <source>
        <dbReference type="Pfam" id="PF24809"/>
    </source>
</evidence>
<keyword evidence="2" id="KW-0040">ANK repeat</keyword>
<evidence type="ECO:0008006" key="7">
    <source>
        <dbReference type="Google" id="ProtNLM"/>
    </source>
</evidence>
<comment type="caution">
    <text evidence="5">The sequence shown here is derived from an EMBL/GenBank/DDBJ whole genome shotgun (WGS) entry which is preliminary data.</text>
</comment>
<evidence type="ECO:0000256" key="1">
    <source>
        <dbReference type="ARBA" id="ARBA00022737"/>
    </source>
</evidence>
<dbReference type="SMART" id="SM00248">
    <property type="entry name" value="ANK"/>
    <property type="match status" value="4"/>
</dbReference>
<dbReference type="PANTHER" id="PTHR10039:SF14">
    <property type="entry name" value="NACHT DOMAIN-CONTAINING PROTEIN"/>
    <property type="match status" value="1"/>
</dbReference>
<evidence type="ECO:0000259" key="4">
    <source>
        <dbReference type="Pfam" id="PF24883"/>
    </source>
</evidence>
<dbReference type="AlphaFoldDB" id="A0AAV9MUS9"/>
<feature type="repeat" description="ANK" evidence="2">
    <location>
        <begin position="268"/>
        <end position="300"/>
    </location>
</feature>
<feature type="domain" description="DUF7708" evidence="3">
    <location>
        <begin position="55"/>
        <end position="126"/>
    </location>
</feature>
<sequence length="415" mass="46689">MDAFDAAQKSFLSSLGSEDVTTLNSHNTAEDVLAEVEKAEEEHRGKCNTRNYMKNIENFVKRVEQYGKVLDVYMNAKPEVLSLIWGTARLLALDYLEFYENLLDMFRQLGKTLGRFGIYARLYPRSDRLKSSLIAATFVIIDALDECDDRDKLLYFIVESSKSTPNLNLLATSRNEKDIHDTLQGLPQVELTDANTTLDIRIFVVARLEEMIKNRKLKLRDQNLRHEIFDSLCSRADGILSRFLLENGFTPNVKRSHQAVEDGECPYFGEVPLPLAIPIGRFDLADLLLDHDGDPNLADEYSGNPLYAAVMVQNVRLVCKLLELGARPNEDITTGDSCSNIVHIASRYQHPTILQKLLQHGADANTHCYSCPSALRSAIKAQRIGTIDILVSHRADVSEPDAYGRVPMSRARDLA</sequence>
<keyword evidence="1" id="KW-0677">Repeat</keyword>
<evidence type="ECO:0000313" key="6">
    <source>
        <dbReference type="Proteomes" id="UP001358417"/>
    </source>
</evidence>
<dbReference type="InterPro" id="IPR036770">
    <property type="entry name" value="Ankyrin_rpt-contain_sf"/>
</dbReference>
<dbReference type="GeneID" id="89977502"/>
<dbReference type="InterPro" id="IPR002110">
    <property type="entry name" value="Ankyrin_rpt"/>
</dbReference>
<dbReference type="InterPro" id="IPR056125">
    <property type="entry name" value="DUF7708"/>
</dbReference>